<dbReference type="EMBL" id="HF545616">
    <property type="protein sequence ID" value="CCO05267.1"/>
    <property type="molecule type" value="Genomic_DNA"/>
</dbReference>
<protein>
    <submittedName>
        <fullName evidence="6">Holin</fullName>
    </submittedName>
</protein>
<evidence type="ECO:0000256" key="1">
    <source>
        <dbReference type="ARBA" id="ARBA00004141"/>
    </source>
</evidence>
<name>A0ABP1WHK5_9FIRM</name>
<accession>A0ABP1WHK5</accession>
<dbReference type="InterPro" id="IPR006480">
    <property type="entry name" value="Phage_holin_4_1"/>
</dbReference>
<evidence type="ECO:0000256" key="2">
    <source>
        <dbReference type="ARBA" id="ARBA00022692"/>
    </source>
</evidence>
<keyword evidence="7" id="KW-1185">Reference proteome</keyword>
<comment type="subcellular location">
    <subcellularLocation>
        <location evidence="1">Membrane</location>
        <topology evidence="1">Multi-pass membrane protein</topology>
    </subcellularLocation>
</comment>
<dbReference type="NCBIfam" id="TIGR01593">
    <property type="entry name" value="holin_tox_secr"/>
    <property type="match status" value="1"/>
</dbReference>
<keyword evidence="4 5" id="KW-0472">Membrane</keyword>
<evidence type="ECO:0000256" key="3">
    <source>
        <dbReference type="ARBA" id="ARBA00022989"/>
    </source>
</evidence>
<reference evidence="6 7" key="1">
    <citation type="journal article" date="2014" name="Int. J. Syst. Evol. Microbiol.">
        <title>Complete genome of a new Firmicutes species belonging to the dominant human colonic microbiota ('Ruminococcus bicirculans') reveals two chromosomes and a selective capacity to utilize plant glucans.</title>
        <authorList>
            <consortium name="NISC Comparative Sequencing Program"/>
            <person name="Wegmann U."/>
            <person name="Louis P."/>
            <person name="Goesmann A."/>
            <person name="Henrissat B."/>
            <person name="Duncan S.H."/>
            <person name="Flint H.J."/>
        </authorList>
    </citation>
    <scope>NUCLEOTIDE SEQUENCE [LARGE SCALE GENOMIC DNA]</scope>
    <source>
        <strain evidence="6 7">80/3</strain>
    </source>
</reference>
<evidence type="ECO:0000313" key="7">
    <source>
        <dbReference type="Proteomes" id="UP000027600"/>
    </source>
</evidence>
<proteinExistence type="predicted"/>
<evidence type="ECO:0000256" key="5">
    <source>
        <dbReference type="SAM" id="Phobius"/>
    </source>
</evidence>
<keyword evidence="3 5" id="KW-1133">Transmembrane helix</keyword>
<feature type="transmembrane region" description="Helical" evidence="5">
    <location>
        <begin position="88"/>
        <end position="108"/>
    </location>
</feature>
<dbReference type="Pfam" id="PF05105">
    <property type="entry name" value="Phage_holin_4_1"/>
    <property type="match status" value="1"/>
</dbReference>
<organism evidence="6 7">
    <name type="scientific">Ruminococcus bicirculans</name>
    <name type="common">ex Wegman et al. 2014</name>
    <dbReference type="NCBI Taxonomy" id="1160721"/>
    <lineage>
        <taxon>Bacteria</taxon>
        <taxon>Bacillati</taxon>
        <taxon>Bacillota</taxon>
        <taxon>Clostridia</taxon>
        <taxon>Eubacteriales</taxon>
        <taxon>Oscillospiraceae</taxon>
        <taxon>Ruminococcus</taxon>
    </lineage>
</organism>
<dbReference type="Proteomes" id="UP000027600">
    <property type="component" value="Chromosome I"/>
</dbReference>
<feature type="transmembrane region" description="Helical" evidence="5">
    <location>
        <begin position="65"/>
        <end position="82"/>
    </location>
</feature>
<gene>
    <name evidence="6" type="primary">hol</name>
    <name evidence="6" type="ORF">RBI_I01565</name>
</gene>
<dbReference type="RefSeq" id="WP_038672182.1">
    <property type="nucleotide sequence ID" value="NZ_HF545616.1"/>
</dbReference>
<feature type="transmembrane region" description="Helical" evidence="5">
    <location>
        <begin position="20"/>
        <end position="44"/>
    </location>
</feature>
<evidence type="ECO:0000256" key="4">
    <source>
        <dbReference type="ARBA" id="ARBA00023136"/>
    </source>
</evidence>
<sequence>MKENVFKGIVAAALGGLSAYFGVIAIPLLILIAVMIIDYLSGLAKAWYKSDLSSRIGIVGAVKKLCYILVVCVAGVTDWLISEGLSSVGIDIGFSYYFGVIVTVWLIINECISILENLSVLGVPLPSFLVKIVHRLKITVEESQGGEQ</sequence>
<keyword evidence="2 5" id="KW-0812">Transmembrane</keyword>
<evidence type="ECO:0000313" key="6">
    <source>
        <dbReference type="EMBL" id="CCO05267.1"/>
    </source>
</evidence>